<dbReference type="GO" id="GO:0016491">
    <property type="term" value="F:oxidoreductase activity"/>
    <property type="evidence" value="ECO:0007669"/>
    <property type="project" value="InterPro"/>
</dbReference>
<dbReference type="Pfam" id="PF07110">
    <property type="entry name" value="EthD"/>
    <property type="match status" value="1"/>
</dbReference>
<accession>A0A370PKG7</accession>
<feature type="domain" description="EthD" evidence="2">
    <location>
        <begin position="17"/>
        <end position="114"/>
    </location>
</feature>
<keyword evidence="4" id="KW-1185">Reference proteome</keyword>
<evidence type="ECO:0000256" key="1">
    <source>
        <dbReference type="ARBA" id="ARBA00005986"/>
    </source>
</evidence>
<evidence type="ECO:0000313" key="3">
    <source>
        <dbReference type="EMBL" id="RDK42671.1"/>
    </source>
</evidence>
<reference evidence="3 4" key="1">
    <citation type="submission" date="2018-07" db="EMBL/GenBank/DDBJ databases">
        <title>Section-level genome sequencing of Aspergillus section Nigri to investigate inter- and intra-species variation.</title>
        <authorList>
            <consortium name="DOE Joint Genome Institute"/>
            <person name="Vesth T.C."/>
            <person name="Nybo J.L."/>
            <person name="Theobald S."/>
            <person name="Frisvad J.C."/>
            <person name="Larsen T.O."/>
            <person name="Nielsen K.F."/>
            <person name="Hoof J.B."/>
            <person name="Brandl J."/>
            <person name="Salamov A."/>
            <person name="Riley R."/>
            <person name="Gladden J.M."/>
            <person name="Phatale P."/>
            <person name="Nielsen M.T."/>
            <person name="Lyhne E.K."/>
            <person name="Kogle M.E."/>
            <person name="Strasser K."/>
            <person name="McDonnell E."/>
            <person name="Barry K."/>
            <person name="Clum A."/>
            <person name="Chen C."/>
            <person name="Nolan M."/>
            <person name="Sandor L."/>
            <person name="Kuo A."/>
            <person name="Lipzen A."/>
            <person name="Hainaut M."/>
            <person name="Drula E."/>
            <person name="Tsang A."/>
            <person name="Magnuson J.K."/>
            <person name="Henrissat B."/>
            <person name="Wiebenga A."/>
            <person name="Simmons B.A."/>
            <person name="Makela M.R."/>
            <person name="De vries R.P."/>
            <person name="Grigoriev I.V."/>
            <person name="Mortensen U.H."/>
            <person name="Baker S.E."/>
            <person name="Andersen M.R."/>
        </authorList>
    </citation>
    <scope>NUCLEOTIDE SEQUENCE [LARGE SCALE GENOMIC DNA]</scope>
    <source>
        <strain evidence="3 4">ATCC 13157</strain>
    </source>
</reference>
<gene>
    <name evidence="3" type="ORF">M752DRAFT_275841</name>
</gene>
<dbReference type="SUPFAM" id="SSF54909">
    <property type="entry name" value="Dimeric alpha+beta barrel"/>
    <property type="match status" value="1"/>
</dbReference>
<evidence type="ECO:0000313" key="4">
    <source>
        <dbReference type="Proteomes" id="UP000254937"/>
    </source>
</evidence>
<proteinExistence type="inferred from homology"/>
<dbReference type="EMBL" id="KZ851852">
    <property type="protein sequence ID" value="RDK42671.1"/>
    <property type="molecule type" value="Genomic_DNA"/>
</dbReference>
<dbReference type="AlphaFoldDB" id="A0A370PKG7"/>
<comment type="similarity">
    <text evidence="1">Belongs to the tpcK family.</text>
</comment>
<dbReference type="Proteomes" id="UP000254937">
    <property type="component" value="Unassembled WGS sequence"/>
</dbReference>
<dbReference type="InterPro" id="IPR009799">
    <property type="entry name" value="EthD_dom"/>
</dbReference>
<name>A0A370PKG7_ASPPH</name>
<dbReference type="Gene3D" id="3.30.70.100">
    <property type="match status" value="1"/>
</dbReference>
<organism evidence="3 4">
    <name type="scientific">Aspergillus phoenicis ATCC 13157</name>
    <dbReference type="NCBI Taxonomy" id="1353007"/>
    <lineage>
        <taxon>Eukaryota</taxon>
        <taxon>Fungi</taxon>
        <taxon>Dikarya</taxon>
        <taxon>Ascomycota</taxon>
        <taxon>Pezizomycotina</taxon>
        <taxon>Eurotiomycetes</taxon>
        <taxon>Eurotiomycetidae</taxon>
        <taxon>Eurotiales</taxon>
        <taxon>Aspergillaceae</taxon>
        <taxon>Aspergillus</taxon>
    </lineage>
</organism>
<sequence length="147" mass="16906">MTTSKPLIRFDTYVKRHPSLTVEEFHHTWTTSHAQLLKTWLARHGVYRYTLFHTPPDVAKQYLGQKHAGGDHVMESFDGHAEILLESWDILGRLRADPYYVEVVEPSEVTLVDKASVVRRVGYEEVWVAEGKAVHQTKFAHPDSSHT</sequence>
<protein>
    <recommendedName>
        <fullName evidence="2">EthD domain-containing protein</fullName>
    </recommendedName>
</protein>
<evidence type="ECO:0000259" key="2">
    <source>
        <dbReference type="Pfam" id="PF07110"/>
    </source>
</evidence>
<dbReference type="InterPro" id="IPR011008">
    <property type="entry name" value="Dimeric_a/b-barrel"/>
</dbReference>